<proteinExistence type="predicted"/>
<sequence>VRDDHRFDLFSTEGGTLHLGFTGECGGNDNRGGNPSSFEPDRVVQTARRAGSSIAYGGDHNVVLGGNPIEECGGCDSRETFLRVLSDC</sequence>
<organism evidence="1">
    <name type="scientific">marine metagenome</name>
    <dbReference type="NCBI Taxonomy" id="408172"/>
    <lineage>
        <taxon>unclassified sequences</taxon>
        <taxon>metagenomes</taxon>
        <taxon>ecological metagenomes</taxon>
    </lineage>
</organism>
<evidence type="ECO:0000313" key="1">
    <source>
        <dbReference type="EMBL" id="SUZ47682.1"/>
    </source>
</evidence>
<feature type="non-terminal residue" evidence="1">
    <location>
        <position position="1"/>
    </location>
</feature>
<dbReference type="EMBL" id="UINC01000030">
    <property type="protein sequence ID" value="SUZ47682.1"/>
    <property type="molecule type" value="Genomic_DNA"/>
</dbReference>
<dbReference type="AlphaFoldDB" id="A0A381MZB2"/>
<name>A0A381MZB2_9ZZZZ</name>
<reference evidence="1" key="1">
    <citation type="submission" date="2018-05" db="EMBL/GenBank/DDBJ databases">
        <authorList>
            <person name="Lanie J.A."/>
            <person name="Ng W.-L."/>
            <person name="Kazmierczak K.M."/>
            <person name="Andrzejewski T.M."/>
            <person name="Davidsen T.M."/>
            <person name="Wayne K.J."/>
            <person name="Tettelin H."/>
            <person name="Glass J.I."/>
            <person name="Rusch D."/>
            <person name="Podicherti R."/>
            <person name="Tsui H.-C.T."/>
            <person name="Winkler M.E."/>
        </authorList>
    </citation>
    <scope>NUCLEOTIDE SEQUENCE</scope>
</reference>
<gene>
    <name evidence="1" type="ORF">METZ01_LOCUS536</name>
</gene>
<protein>
    <submittedName>
        <fullName evidence="1">Uncharacterized protein</fullName>
    </submittedName>
</protein>
<accession>A0A381MZB2</accession>